<keyword evidence="15" id="KW-1185">Reference proteome</keyword>
<reference evidence="15" key="1">
    <citation type="submission" date="2011-12" db="EMBL/GenBank/DDBJ databases">
        <title>Complete sequence of Clostridium clariflavum DSM 19732.</title>
        <authorList>
            <consortium name="US DOE Joint Genome Institute"/>
            <person name="Lucas S."/>
            <person name="Han J."/>
            <person name="Lapidus A."/>
            <person name="Cheng J.-F."/>
            <person name="Goodwin L."/>
            <person name="Pitluck S."/>
            <person name="Peters L."/>
            <person name="Teshima H."/>
            <person name="Detter J.C."/>
            <person name="Han C."/>
            <person name="Tapia R."/>
            <person name="Land M."/>
            <person name="Hauser L."/>
            <person name="Kyrpides N."/>
            <person name="Ivanova N."/>
            <person name="Pagani I."/>
            <person name="Kitzmiller T."/>
            <person name="Lynd L."/>
            <person name="Izquierdo J."/>
            <person name="Woyke T."/>
        </authorList>
    </citation>
    <scope>NUCLEOTIDE SEQUENCE [LARGE SCALE GENOMIC DNA]</scope>
    <source>
        <strain evidence="15">DSM 19732 / NBRC 101661 / EBR45</strain>
    </source>
</reference>
<dbReference type="CDD" id="cd03425">
    <property type="entry name" value="NUDIX_MutT_NudA_like"/>
    <property type="match status" value="1"/>
</dbReference>
<organism evidence="14 15">
    <name type="scientific">Acetivibrio clariflavus (strain DSM 19732 / NBRC 101661 / EBR45)</name>
    <name type="common">Clostridium clariflavum</name>
    <dbReference type="NCBI Taxonomy" id="720554"/>
    <lineage>
        <taxon>Bacteria</taxon>
        <taxon>Bacillati</taxon>
        <taxon>Bacillota</taxon>
        <taxon>Clostridia</taxon>
        <taxon>Eubacteriales</taxon>
        <taxon>Oscillospiraceae</taxon>
        <taxon>Acetivibrio</taxon>
    </lineage>
</organism>
<dbReference type="GO" id="GO:0006260">
    <property type="term" value="P:DNA replication"/>
    <property type="evidence" value="ECO:0007669"/>
    <property type="project" value="UniProtKB-KW"/>
</dbReference>
<dbReference type="PANTHER" id="PTHR47707:SF1">
    <property type="entry name" value="NUDIX HYDROLASE FAMILY PROTEIN"/>
    <property type="match status" value="1"/>
</dbReference>
<dbReference type="EMBL" id="CP003065">
    <property type="protein sequence ID" value="AEV67966.1"/>
    <property type="molecule type" value="Genomic_DNA"/>
</dbReference>
<dbReference type="Gene3D" id="3.90.79.10">
    <property type="entry name" value="Nucleoside Triphosphate Pyrophosphohydrolase"/>
    <property type="match status" value="1"/>
</dbReference>
<comment type="cofactor">
    <cofactor evidence="1">
        <name>Mg(2+)</name>
        <dbReference type="ChEBI" id="CHEBI:18420"/>
    </cofactor>
</comment>
<dbReference type="PROSITE" id="PS00893">
    <property type="entry name" value="NUDIX_BOX"/>
    <property type="match status" value="1"/>
</dbReference>
<keyword evidence="8" id="KW-0460">Magnesium</keyword>
<dbReference type="KEGG" id="ccl:Clocl_1314"/>
<dbReference type="AlphaFoldDB" id="G8LZR5"/>
<keyword evidence="4" id="KW-0235">DNA replication</keyword>
<sequence>MHEIEVVGAAIIEDNKVLAAQRSEIMKLPLKWEFAGGKVQKGETHEKALVRELREELGIEVSVGDFIAKGSSVIEDRLINLYVYSAKILKGVPQAREHARIMWIDIEDIMKLDWAEADLPACEQLLKKFV</sequence>
<dbReference type="InterPro" id="IPR047127">
    <property type="entry name" value="MutT-like"/>
</dbReference>
<evidence type="ECO:0000256" key="7">
    <source>
        <dbReference type="ARBA" id="ARBA00022801"/>
    </source>
</evidence>
<comment type="similarity">
    <text evidence="2 12">Belongs to the Nudix hydrolase family.</text>
</comment>
<dbReference type="PRINTS" id="PR00502">
    <property type="entry name" value="NUDIXFAMILY"/>
</dbReference>
<keyword evidence="7 12" id="KW-0378">Hydrolase</keyword>
<reference evidence="14 15" key="2">
    <citation type="journal article" date="2012" name="Stand. Genomic Sci.">
        <title>Complete Genome Sequence of Clostridium clariflavum DSM 19732.</title>
        <authorList>
            <person name="Izquierdo J.A."/>
            <person name="Goodwin L."/>
            <person name="Davenport K.W."/>
            <person name="Teshima H."/>
            <person name="Bruce D."/>
            <person name="Detter C."/>
            <person name="Tapia R."/>
            <person name="Han S."/>
            <person name="Land M."/>
            <person name="Hauser L."/>
            <person name="Jeffries C.D."/>
            <person name="Han J."/>
            <person name="Pitluck S."/>
            <person name="Nolan M."/>
            <person name="Chen A."/>
            <person name="Huntemann M."/>
            <person name="Mavromatis K."/>
            <person name="Mikhailova N."/>
            <person name="Liolios K."/>
            <person name="Woyke T."/>
            <person name="Lynd L.R."/>
        </authorList>
    </citation>
    <scope>NUCLEOTIDE SEQUENCE [LARGE SCALE GENOMIC DNA]</scope>
    <source>
        <strain evidence="15">DSM 19732 / NBRC 101661 / EBR45</strain>
    </source>
</reference>
<evidence type="ECO:0000259" key="13">
    <source>
        <dbReference type="PROSITE" id="PS51462"/>
    </source>
</evidence>
<evidence type="ECO:0000256" key="12">
    <source>
        <dbReference type="RuleBase" id="RU003476"/>
    </source>
</evidence>
<dbReference type="RefSeq" id="WP_014254580.1">
    <property type="nucleotide sequence ID" value="NC_016627.1"/>
</dbReference>
<evidence type="ECO:0000256" key="6">
    <source>
        <dbReference type="ARBA" id="ARBA00022763"/>
    </source>
</evidence>
<comment type="catalytic activity">
    <reaction evidence="10">
        <text>8-oxo-dGTP + H2O = 8-oxo-dGMP + diphosphate + H(+)</text>
        <dbReference type="Rhea" id="RHEA:31575"/>
        <dbReference type="ChEBI" id="CHEBI:15377"/>
        <dbReference type="ChEBI" id="CHEBI:15378"/>
        <dbReference type="ChEBI" id="CHEBI:33019"/>
        <dbReference type="ChEBI" id="CHEBI:63224"/>
        <dbReference type="ChEBI" id="CHEBI:77896"/>
        <dbReference type="EC" id="3.6.1.55"/>
    </reaction>
</comment>
<evidence type="ECO:0000256" key="2">
    <source>
        <dbReference type="ARBA" id="ARBA00005582"/>
    </source>
</evidence>
<evidence type="ECO:0000313" key="15">
    <source>
        <dbReference type="Proteomes" id="UP000005435"/>
    </source>
</evidence>
<dbReference type="InterPro" id="IPR000086">
    <property type="entry name" value="NUDIX_hydrolase_dom"/>
</dbReference>
<evidence type="ECO:0000256" key="11">
    <source>
        <dbReference type="ARBA" id="ARBA00038905"/>
    </source>
</evidence>
<dbReference type="Pfam" id="PF00293">
    <property type="entry name" value="NUDIX"/>
    <property type="match status" value="1"/>
</dbReference>
<dbReference type="InterPro" id="IPR015797">
    <property type="entry name" value="NUDIX_hydrolase-like_dom_sf"/>
</dbReference>
<dbReference type="Proteomes" id="UP000005435">
    <property type="component" value="Chromosome"/>
</dbReference>
<feature type="domain" description="Nudix hydrolase" evidence="13">
    <location>
        <begin position="2"/>
        <end position="126"/>
    </location>
</feature>
<dbReference type="eggNOG" id="COG0494">
    <property type="taxonomic scope" value="Bacteria"/>
</dbReference>
<dbReference type="GO" id="GO:0044716">
    <property type="term" value="F:8-oxo-GDP phosphatase activity"/>
    <property type="evidence" value="ECO:0007669"/>
    <property type="project" value="TreeGrafter"/>
</dbReference>
<proteinExistence type="inferred from homology"/>
<accession>G8LZR5</accession>
<dbReference type="OrthoDB" id="9810648at2"/>
<evidence type="ECO:0000256" key="9">
    <source>
        <dbReference type="ARBA" id="ARBA00023204"/>
    </source>
</evidence>
<dbReference type="PROSITE" id="PS51462">
    <property type="entry name" value="NUDIX"/>
    <property type="match status" value="1"/>
</dbReference>
<keyword evidence="9" id="KW-0234">DNA repair</keyword>
<gene>
    <name evidence="14" type="ordered locus">Clocl_1314</name>
</gene>
<keyword evidence="3" id="KW-0515">Mutator protein</keyword>
<dbReference type="EC" id="3.6.1.55" evidence="11"/>
<dbReference type="GO" id="GO:0044715">
    <property type="term" value="F:8-oxo-dGDP phosphatase activity"/>
    <property type="evidence" value="ECO:0007669"/>
    <property type="project" value="TreeGrafter"/>
</dbReference>
<dbReference type="InterPro" id="IPR020084">
    <property type="entry name" value="NUDIX_hydrolase_CS"/>
</dbReference>
<dbReference type="GO" id="GO:0046872">
    <property type="term" value="F:metal ion binding"/>
    <property type="evidence" value="ECO:0007669"/>
    <property type="project" value="UniProtKB-KW"/>
</dbReference>
<dbReference type="SUPFAM" id="SSF55811">
    <property type="entry name" value="Nudix"/>
    <property type="match status" value="1"/>
</dbReference>
<keyword evidence="5" id="KW-0479">Metal-binding</keyword>
<evidence type="ECO:0000256" key="4">
    <source>
        <dbReference type="ARBA" id="ARBA00022705"/>
    </source>
</evidence>
<protein>
    <recommendedName>
        <fullName evidence="11">8-oxo-dGTP diphosphatase</fullName>
        <ecNumber evidence="11">3.6.1.55</ecNumber>
    </recommendedName>
</protein>
<evidence type="ECO:0000256" key="3">
    <source>
        <dbReference type="ARBA" id="ARBA00022457"/>
    </source>
</evidence>
<evidence type="ECO:0000256" key="5">
    <source>
        <dbReference type="ARBA" id="ARBA00022723"/>
    </source>
</evidence>
<evidence type="ECO:0000313" key="14">
    <source>
        <dbReference type="EMBL" id="AEV67966.1"/>
    </source>
</evidence>
<dbReference type="PANTHER" id="PTHR47707">
    <property type="entry name" value="8-OXO-DGTP DIPHOSPHATASE"/>
    <property type="match status" value="1"/>
</dbReference>
<name>G8LZR5_ACECE</name>
<evidence type="ECO:0000256" key="1">
    <source>
        <dbReference type="ARBA" id="ARBA00001946"/>
    </source>
</evidence>
<dbReference type="STRING" id="720554.Clocl_1314"/>
<dbReference type="GO" id="GO:0008413">
    <property type="term" value="F:8-oxo-7,8-dihydroguanosine triphosphate pyrophosphatase activity"/>
    <property type="evidence" value="ECO:0007669"/>
    <property type="project" value="TreeGrafter"/>
</dbReference>
<dbReference type="GO" id="GO:0035539">
    <property type="term" value="F:8-oxo-7,8-dihydrodeoxyguanosine triphosphate pyrophosphatase activity"/>
    <property type="evidence" value="ECO:0007669"/>
    <property type="project" value="UniProtKB-EC"/>
</dbReference>
<keyword evidence="6" id="KW-0227">DNA damage</keyword>
<dbReference type="HOGENOM" id="CLU_037162_19_3_9"/>
<evidence type="ECO:0000256" key="10">
    <source>
        <dbReference type="ARBA" id="ARBA00035861"/>
    </source>
</evidence>
<dbReference type="InterPro" id="IPR020476">
    <property type="entry name" value="Nudix_hydrolase"/>
</dbReference>
<evidence type="ECO:0000256" key="8">
    <source>
        <dbReference type="ARBA" id="ARBA00022842"/>
    </source>
</evidence>
<dbReference type="GO" id="GO:0006281">
    <property type="term" value="P:DNA repair"/>
    <property type="evidence" value="ECO:0007669"/>
    <property type="project" value="UniProtKB-KW"/>
</dbReference>